<keyword evidence="2" id="KW-1185">Reference proteome</keyword>
<proteinExistence type="predicted"/>
<organism evidence="1 2">
    <name type="scientific">Thalassobacillus cyri</name>
    <dbReference type="NCBI Taxonomy" id="571932"/>
    <lineage>
        <taxon>Bacteria</taxon>
        <taxon>Bacillati</taxon>
        <taxon>Bacillota</taxon>
        <taxon>Bacilli</taxon>
        <taxon>Bacillales</taxon>
        <taxon>Bacillaceae</taxon>
        <taxon>Thalassobacillus</taxon>
    </lineage>
</organism>
<dbReference type="Proteomes" id="UP000198584">
    <property type="component" value="Unassembled WGS sequence"/>
</dbReference>
<dbReference type="OrthoDB" id="2628646at2"/>
<name>A0A1H4GVE9_9BACI</name>
<dbReference type="EMBL" id="FNQR01000019">
    <property type="protein sequence ID" value="SEB13515.1"/>
    <property type="molecule type" value="Genomic_DNA"/>
</dbReference>
<reference evidence="1 2" key="1">
    <citation type="submission" date="2016-10" db="EMBL/GenBank/DDBJ databases">
        <authorList>
            <person name="de Groot N.N."/>
        </authorList>
    </citation>
    <scope>NUCLEOTIDE SEQUENCE [LARGE SCALE GENOMIC DNA]</scope>
    <source>
        <strain evidence="1 2">CCM7597</strain>
    </source>
</reference>
<dbReference type="AlphaFoldDB" id="A0A1H4GVE9"/>
<gene>
    <name evidence="1" type="ORF">SAMN05421743_11910</name>
</gene>
<dbReference type="RefSeq" id="WP_093046305.1">
    <property type="nucleotide sequence ID" value="NZ_FNQR01000019.1"/>
</dbReference>
<accession>A0A1H4GVE9</accession>
<evidence type="ECO:0000313" key="2">
    <source>
        <dbReference type="Proteomes" id="UP000198584"/>
    </source>
</evidence>
<protein>
    <submittedName>
        <fullName evidence="1">Uncharacterized protein</fullName>
    </submittedName>
</protein>
<dbReference type="STRING" id="571932.SAMN05421743_11910"/>
<evidence type="ECO:0000313" key="1">
    <source>
        <dbReference type="EMBL" id="SEB13515.1"/>
    </source>
</evidence>
<sequence length="125" mass="14736">MYNYYHGYPDQLDTDRQNPSEVKEMCQTNHYYFVQIQLSDGSLVDGIIDGTDEDHVYMLVPVGDEMGEADQRQFGYSGYGGFGGYGGYGGYPFGGGYGYPRRFRRFRRRRFPFFHVRRLFFPFFY</sequence>